<dbReference type="RefSeq" id="WP_242978595.1">
    <property type="nucleotide sequence ID" value="NZ_QGDI01000006.1"/>
</dbReference>
<organism evidence="2 3">
    <name type="scientific">Ruminococcus flavefaciens</name>
    <dbReference type="NCBI Taxonomy" id="1265"/>
    <lineage>
        <taxon>Bacteria</taxon>
        <taxon>Bacillati</taxon>
        <taxon>Bacillota</taxon>
        <taxon>Clostridia</taxon>
        <taxon>Eubacteriales</taxon>
        <taxon>Oscillospiraceae</taxon>
        <taxon>Ruminococcus</taxon>
    </lineage>
</organism>
<comment type="caution">
    <text evidence="2">The sequence shown here is derived from an EMBL/GenBank/DDBJ whole genome shotgun (WGS) entry which is preliminary data.</text>
</comment>
<keyword evidence="1" id="KW-0472">Membrane</keyword>
<evidence type="ECO:0000256" key="1">
    <source>
        <dbReference type="SAM" id="Phobius"/>
    </source>
</evidence>
<gene>
    <name evidence="2" type="ORF">IE37_01688</name>
</gene>
<dbReference type="Pfam" id="PF06541">
    <property type="entry name" value="ABC_trans_CmpB"/>
    <property type="match status" value="1"/>
</dbReference>
<feature type="transmembrane region" description="Helical" evidence="1">
    <location>
        <begin position="28"/>
        <end position="46"/>
    </location>
</feature>
<sequence length="140" mass="15841">MKLSQLFFSFLMGYFSYSLIEILLRGYTHWTMCLTGGAVLTLLCAVNSRPAMTLIRSCLAGSLLITAIEFTVGFFDNIIMHWNVWDYSDMPLNFLGQVCVPFSCFWFLLCIPARGLCMAMNSRFAGMMYKKAVPIASEQP</sequence>
<keyword evidence="1" id="KW-1133">Transmembrane helix</keyword>
<dbReference type="Proteomes" id="UP000245720">
    <property type="component" value="Unassembled WGS sequence"/>
</dbReference>
<feature type="transmembrane region" description="Helical" evidence="1">
    <location>
        <begin position="94"/>
        <end position="117"/>
    </location>
</feature>
<accession>A0A315XYE1</accession>
<proteinExistence type="predicted"/>
<reference evidence="2 3" key="1">
    <citation type="submission" date="2018-05" db="EMBL/GenBank/DDBJ databases">
        <title>The Hungate 1000. A catalogue of reference genomes from the rumen microbiome.</title>
        <authorList>
            <person name="Kelly W."/>
        </authorList>
    </citation>
    <scope>NUCLEOTIDE SEQUENCE [LARGE SCALE GENOMIC DNA]</scope>
    <source>
        <strain evidence="2 3">SAb67</strain>
    </source>
</reference>
<dbReference type="AlphaFoldDB" id="A0A315XYE1"/>
<keyword evidence="1" id="KW-0812">Transmembrane</keyword>
<dbReference type="InterPro" id="IPR010540">
    <property type="entry name" value="CmpB_TMEM229"/>
</dbReference>
<dbReference type="EMBL" id="QGDI01000006">
    <property type="protein sequence ID" value="PWJ12605.1"/>
    <property type="molecule type" value="Genomic_DNA"/>
</dbReference>
<name>A0A315XYE1_RUMFL</name>
<evidence type="ECO:0000313" key="2">
    <source>
        <dbReference type="EMBL" id="PWJ12605.1"/>
    </source>
</evidence>
<feature type="transmembrane region" description="Helical" evidence="1">
    <location>
        <begin position="58"/>
        <end position="82"/>
    </location>
</feature>
<protein>
    <submittedName>
        <fullName evidence="2">Putative ABC transporter type IV</fullName>
    </submittedName>
</protein>
<evidence type="ECO:0000313" key="3">
    <source>
        <dbReference type="Proteomes" id="UP000245720"/>
    </source>
</evidence>